<gene>
    <name evidence="1" type="ORF">J2Y00_002610</name>
</gene>
<dbReference type="AlphaFoldDB" id="A0AAE3XFZ5"/>
<name>A0AAE3XFZ5_9DEIO</name>
<dbReference type="EMBL" id="JAVDQK010000005">
    <property type="protein sequence ID" value="MDR6219013.1"/>
    <property type="molecule type" value="Genomic_DNA"/>
</dbReference>
<accession>A0AAE3XFZ5</accession>
<proteinExistence type="predicted"/>
<evidence type="ECO:0000313" key="1">
    <source>
        <dbReference type="EMBL" id="MDR6219013.1"/>
    </source>
</evidence>
<evidence type="ECO:0000313" key="2">
    <source>
        <dbReference type="Proteomes" id="UP001185331"/>
    </source>
</evidence>
<sequence length="184" mass="20373">MHNFNTVHVNNQPDELRIVDAQTGTVLLRLALPEGALRDTGEWLLTAQQDDTIHWATDTGAADFTRTARRLRVTLTTPAAQATAYVSAGHLPLTCTRLLNANTPRPYYHPEGLVVIGKRTYTPDQLDQLSAAVSHAPLRDRHPCGTELAPPYPPVHVAYGDRDLLARQLRDIARIATWYGTLHA</sequence>
<dbReference type="RefSeq" id="WP_309854009.1">
    <property type="nucleotide sequence ID" value="NZ_JAVDQJ010000004.1"/>
</dbReference>
<dbReference type="Proteomes" id="UP001185331">
    <property type="component" value="Unassembled WGS sequence"/>
</dbReference>
<reference evidence="1" key="1">
    <citation type="submission" date="2023-07" db="EMBL/GenBank/DDBJ databases">
        <title>Sorghum-associated microbial communities from plants grown in Nebraska, USA.</title>
        <authorList>
            <person name="Schachtman D."/>
        </authorList>
    </citation>
    <scope>NUCLEOTIDE SEQUENCE</scope>
    <source>
        <strain evidence="1">BE330</strain>
    </source>
</reference>
<organism evidence="1 2">
    <name type="scientific">Deinococcus soli</name>
    <name type="common">ex Cha et al. 2016</name>
    <dbReference type="NCBI Taxonomy" id="1309411"/>
    <lineage>
        <taxon>Bacteria</taxon>
        <taxon>Thermotogati</taxon>
        <taxon>Deinococcota</taxon>
        <taxon>Deinococci</taxon>
        <taxon>Deinococcales</taxon>
        <taxon>Deinococcaceae</taxon>
        <taxon>Deinococcus</taxon>
    </lineage>
</organism>
<protein>
    <submittedName>
        <fullName evidence="1">Uncharacterized protein</fullName>
    </submittedName>
</protein>
<comment type="caution">
    <text evidence="1">The sequence shown here is derived from an EMBL/GenBank/DDBJ whole genome shotgun (WGS) entry which is preliminary data.</text>
</comment>